<dbReference type="SUPFAM" id="SSF74653">
    <property type="entry name" value="TolA/TonB C-terminal domain"/>
    <property type="match status" value="1"/>
</dbReference>
<accession>E3G2N8</accession>
<protein>
    <submittedName>
        <fullName evidence="1">Tol-Pal system TolA</fullName>
    </submittedName>
</protein>
<sequence>MDDLPSFRTEIHLADYLTEEEDTLSFPNKIMTVMKKIILIAICLVSGCTGMSHSRDDVKAAAPERGPYAGKTSHTAPVITPAVSSYAAAVRDEITKHFFDVKRYRGKVCSLRLSMERNGTVNSVNTTGGDPKVCEAAVNAVKLSTLPPVPDEQTYKVFKNVALDFTP</sequence>
<dbReference type="HOGENOM" id="CLU_135518_0_0_6"/>
<proteinExistence type="predicted"/>
<dbReference type="eggNOG" id="COG3064">
    <property type="taxonomic scope" value="Bacteria"/>
</dbReference>
<dbReference type="Proteomes" id="UP000006872">
    <property type="component" value="Chromosome"/>
</dbReference>
<evidence type="ECO:0000313" key="2">
    <source>
        <dbReference type="Proteomes" id="UP000006872"/>
    </source>
</evidence>
<gene>
    <name evidence="1" type="ordered locus">Entcl_1813</name>
</gene>
<dbReference type="STRING" id="701347.Entcl_1813"/>
<name>E3G2N8_ENTLS</name>
<dbReference type="InterPro" id="IPR014161">
    <property type="entry name" value="Tol-Pal_TolA"/>
</dbReference>
<dbReference type="GO" id="GO:0016020">
    <property type="term" value="C:membrane"/>
    <property type="evidence" value="ECO:0007669"/>
    <property type="project" value="InterPro"/>
</dbReference>
<dbReference type="Gene3D" id="3.30.1150.10">
    <property type="match status" value="1"/>
</dbReference>
<dbReference type="KEGG" id="esc:Entcl_1813"/>
<dbReference type="GO" id="GO:0043213">
    <property type="term" value="P:bacteriocin transport"/>
    <property type="evidence" value="ECO:0007669"/>
    <property type="project" value="InterPro"/>
</dbReference>
<dbReference type="EMBL" id="CP002272">
    <property type="protein sequence ID" value="ADO48069.1"/>
    <property type="molecule type" value="Genomic_DNA"/>
</dbReference>
<reference evidence="2" key="1">
    <citation type="submission" date="2010-10" db="EMBL/GenBank/DDBJ databases">
        <title>Complete sequence of Enterobacter cloacae SCF1.</title>
        <authorList>
            <consortium name="US DOE Joint Genome Institute"/>
            <person name="Lucas S."/>
            <person name="Copeland A."/>
            <person name="Lapidus A."/>
            <person name="Cheng J.-F."/>
            <person name="Bruce D."/>
            <person name="Goodwin L."/>
            <person name="Pitluck S."/>
            <person name="Davenport K."/>
            <person name="Detter J.C."/>
            <person name="Han C."/>
            <person name="Tapia R."/>
            <person name="Land M."/>
            <person name="Hauser L."/>
            <person name="Chang Y.-J."/>
            <person name="Jeffries C."/>
            <person name="Kyrpides N."/>
            <person name="Ivanova N."/>
            <person name="Mikhailova N."/>
            <person name="DeAngelis K."/>
            <person name="Arkin A.P."/>
            <person name="Chivian D."/>
            <person name="Edwards B."/>
            <person name="Woo H."/>
            <person name="Hazen T.C."/>
            <person name="Woyke T."/>
        </authorList>
    </citation>
    <scope>NUCLEOTIDE SEQUENCE [LARGE SCALE GENOMIC DNA]</scope>
    <source>
        <strain evidence="2">SCF1</strain>
    </source>
</reference>
<dbReference type="NCBIfam" id="TIGR02794">
    <property type="entry name" value="tolA_full"/>
    <property type="match status" value="1"/>
</dbReference>
<dbReference type="Pfam" id="PF06519">
    <property type="entry name" value="TolA"/>
    <property type="match status" value="1"/>
</dbReference>
<keyword evidence="2" id="KW-1185">Reference proteome</keyword>
<dbReference type="RefSeq" id="WP_013365810.1">
    <property type="nucleotide sequence ID" value="NC_014618.1"/>
</dbReference>
<reference evidence="1 2" key="2">
    <citation type="journal article" date="2011" name="Stand. Genomic Sci.">
        <title>Complete genome sequence of 'Enterobacter lignolyticus' SCF1.</title>
        <authorList>
            <person name="Deangelis K.M."/>
            <person name="D'Haeseleer P."/>
            <person name="Chivian D."/>
            <person name="Fortney J.L."/>
            <person name="Khudyakov J."/>
            <person name="Simmons B."/>
            <person name="Woo H."/>
            <person name="Arkin A.P."/>
            <person name="Davenport K.W."/>
            <person name="Goodwin L."/>
            <person name="Chen A."/>
            <person name="Ivanova N."/>
            <person name="Kyrpides N.C."/>
            <person name="Mavromatis K."/>
            <person name="Woyke T."/>
            <person name="Hazen T.C."/>
        </authorList>
    </citation>
    <scope>NUCLEOTIDE SEQUENCE [LARGE SCALE GENOMIC DNA]</scope>
    <source>
        <strain evidence="1 2">SCF1</strain>
    </source>
</reference>
<dbReference type="AlphaFoldDB" id="E3G2N8"/>
<evidence type="ECO:0000313" key="1">
    <source>
        <dbReference type="EMBL" id="ADO48069.1"/>
    </source>
</evidence>
<organism evidence="1 2">
    <name type="scientific">Enterobacter lignolyticus (strain SCF1)</name>
    <dbReference type="NCBI Taxonomy" id="701347"/>
    <lineage>
        <taxon>Bacteria</taxon>
        <taxon>Pseudomonadati</taxon>
        <taxon>Pseudomonadota</taxon>
        <taxon>Gammaproteobacteria</taxon>
        <taxon>Enterobacterales</taxon>
        <taxon>Enterobacteriaceae</taxon>
        <taxon>Pluralibacter</taxon>
    </lineage>
</organism>
<dbReference type="GO" id="GO:0019534">
    <property type="term" value="F:toxin transmembrane transporter activity"/>
    <property type="evidence" value="ECO:0007669"/>
    <property type="project" value="InterPro"/>
</dbReference>